<dbReference type="SUPFAM" id="SSF48498">
    <property type="entry name" value="Tetracyclin repressor-like, C-terminal domain"/>
    <property type="match status" value="1"/>
</dbReference>
<keyword evidence="4" id="KW-0804">Transcription</keyword>
<dbReference type="InterPro" id="IPR050109">
    <property type="entry name" value="HTH-type_TetR-like_transc_reg"/>
</dbReference>
<keyword evidence="9" id="KW-1185">Reference proteome</keyword>
<keyword evidence="1" id="KW-0678">Repressor</keyword>
<feature type="region of interest" description="Disordered" evidence="5">
    <location>
        <begin position="208"/>
        <end position="243"/>
    </location>
</feature>
<dbReference type="Pfam" id="PF00440">
    <property type="entry name" value="TetR_N"/>
    <property type="match status" value="1"/>
</dbReference>
<evidence type="ECO:0000256" key="1">
    <source>
        <dbReference type="ARBA" id="ARBA00022491"/>
    </source>
</evidence>
<proteinExistence type="predicted"/>
<evidence type="ECO:0000259" key="6">
    <source>
        <dbReference type="Pfam" id="PF00440"/>
    </source>
</evidence>
<feature type="domain" description="HTH tetR-type" evidence="6">
    <location>
        <begin position="21"/>
        <end position="65"/>
    </location>
</feature>
<gene>
    <name evidence="8" type="ORF">QFZ26_001157</name>
</gene>
<dbReference type="InterPro" id="IPR009057">
    <property type="entry name" value="Homeodomain-like_sf"/>
</dbReference>
<dbReference type="RefSeq" id="WP_307040166.1">
    <property type="nucleotide sequence ID" value="NZ_JAUSYY010000001.1"/>
</dbReference>
<evidence type="ECO:0000256" key="3">
    <source>
        <dbReference type="ARBA" id="ARBA00023125"/>
    </source>
</evidence>
<dbReference type="Gene3D" id="1.10.357.10">
    <property type="entry name" value="Tetracycline Repressor, domain 2"/>
    <property type="match status" value="1"/>
</dbReference>
<dbReference type="EMBL" id="JAUSYY010000001">
    <property type="protein sequence ID" value="MDQ0893602.1"/>
    <property type="molecule type" value="Genomic_DNA"/>
</dbReference>
<keyword evidence="3" id="KW-0238">DNA-binding</keyword>
<protein>
    <submittedName>
        <fullName evidence="8">AcrR family transcriptional regulator</fullName>
    </submittedName>
</protein>
<sequence>MSRPTRKKAARKSPAQRAVEIADAASSLALEQGLTAVTLRAIAARIDVAPALVAHYEPNMDSLVATTFARIVASEIEEVDDLLAELPTPTARMAALIDTLLDGTRDDVTVVWVEAWGLGRRNDALAASVREQMDAWQAIVQGVVEEGIASGEFETPDAATVAWQLLGMIDGLNAQALVRWGDASARGSLIGHALEGMLGLARGSLERDELAHGGARPNAPRNSGEEEAHPRHSEAASSSPASG</sequence>
<dbReference type="PANTHER" id="PTHR30055:SF234">
    <property type="entry name" value="HTH-TYPE TRANSCRIPTIONAL REGULATOR BETI"/>
    <property type="match status" value="1"/>
</dbReference>
<dbReference type="SUPFAM" id="SSF46689">
    <property type="entry name" value="Homeodomain-like"/>
    <property type="match status" value="1"/>
</dbReference>
<evidence type="ECO:0000313" key="8">
    <source>
        <dbReference type="EMBL" id="MDQ0893602.1"/>
    </source>
</evidence>
<feature type="domain" description="BetI-type transcriptional repressor C-terminal" evidence="7">
    <location>
        <begin position="89"/>
        <end position="184"/>
    </location>
</feature>
<reference evidence="8 9" key="1">
    <citation type="submission" date="2023-07" db="EMBL/GenBank/DDBJ databases">
        <title>Comparative genomics of wheat-associated soil bacteria to identify genetic determinants of phenazine resistance.</title>
        <authorList>
            <person name="Mouncey N."/>
        </authorList>
    </citation>
    <scope>NUCLEOTIDE SEQUENCE [LARGE SCALE GENOMIC DNA]</scope>
    <source>
        <strain evidence="8 9">V3I3</strain>
    </source>
</reference>
<dbReference type="Proteomes" id="UP001239083">
    <property type="component" value="Unassembled WGS sequence"/>
</dbReference>
<feature type="compositionally biased region" description="Basic and acidic residues" evidence="5">
    <location>
        <begin position="223"/>
        <end position="234"/>
    </location>
</feature>
<dbReference type="InterPro" id="IPR001647">
    <property type="entry name" value="HTH_TetR"/>
</dbReference>
<evidence type="ECO:0000256" key="5">
    <source>
        <dbReference type="SAM" id="MobiDB-lite"/>
    </source>
</evidence>
<accession>A0ABU0R789</accession>
<evidence type="ECO:0000313" key="9">
    <source>
        <dbReference type="Proteomes" id="UP001239083"/>
    </source>
</evidence>
<dbReference type="InterPro" id="IPR039538">
    <property type="entry name" value="BetI_C"/>
</dbReference>
<evidence type="ECO:0000259" key="7">
    <source>
        <dbReference type="Pfam" id="PF13977"/>
    </source>
</evidence>
<dbReference type="Pfam" id="PF13977">
    <property type="entry name" value="TetR_C_6"/>
    <property type="match status" value="1"/>
</dbReference>
<keyword evidence="2" id="KW-0805">Transcription regulation</keyword>
<dbReference type="InterPro" id="IPR036271">
    <property type="entry name" value="Tet_transcr_reg_TetR-rel_C_sf"/>
</dbReference>
<evidence type="ECO:0000256" key="2">
    <source>
        <dbReference type="ARBA" id="ARBA00023015"/>
    </source>
</evidence>
<comment type="caution">
    <text evidence="8">The sequence shown here is derived from an EMBL/GenBank/DDBJ whole genome shotgun (WGS) entry which is preliminary data.</text>
</comment>
<evidence type="ECO:0000256" key="4">
    <source>
        <dbReference type="ARBA" id="ARBA00023163"/>
    </source>
</evidence>
<name>A0ABU0R789_9MICO</name>
<dbReference type="PANTHER" id="PTHR30055">
    <property type="entry name" value="HTH-TYPE TRANSCRIPTIONAL REGULATOR RUTR"/>
    <property type="match status" value="1"/>
</dbReference>
<organism evidence="8 9">
    <name type="scientific">Agromyces ramosus</name>
    <dbReference type="NCBI Taxonomy" id="33879"/>
    <lineage>
        <taxon>Bacteria</taxon>
        <taxon>Bacillati</taxon>
        <taxon>Actinomycetota</taxon>
        <taxon>Actinomycetes</taxon>
        <taxon>Micrococcales</taxon>
        <taxon>Microbacteriaceae</taxon>
        <taxon>Agromyces</taxon>
    </lineage>
</organism>